<name>A0AA36FPG8_9BILA</name>
<keyword evidence="1" id="KW-0677">Repeat</keyword>
<feature type="region of interest" description="Disordered" evidence="2">
    <location>
        <begin position="1042"/>
        <end position="1115"/>
    </location>
</feature>
<dbReference type="PANTHER" id="PTHR46708:SF2">
    <property type="entry name" value="FIBRONECTIN TYPE-III DOMAIN-CONTAINING PROTEIN"/>
    <property type="match status" value="1"/>
</dbReference>
<feature type="compositionally biased region" description="Acidic residues" evidence="2">
    <location>
        <begin position="307"/>
        <end position="328"/>
    </location>
</feature>
<evidence type="ECO:0000256" key="3">
    <source>
        <dbReference type="SAM" id="SignalP"/>
    </source>
</evidence>
<evidence type="ECO:0000313" key="6">
    <source>
        <dbReference type="Proteomes" id="UP001177023"/>
    </source>
</evidence>
<gene>
    <name evidence="5" type="ORF">MSPICULIGERA_LOCUS723</name>
</gene>
<feature type="chain" id="PRO_5041428455" description="Fibronectin type-III domain-containing protein" evidence="3">
    <location>
        <begin position="21"/>
        <end position="1115"/>
    </location>
</feature>
<organism evidence="5 6">
    <name type="scientific">Mesorhabditis spiculigera</name>
    <dbReference type="NCBI Taxonomy" id="96644"/>
    <lineage>
        <taxon>Eukaryota</taxon>
        <taxon>Metazoa</taxon>
        <taxon>Ecdysozoa</taxon>
        <taxon>Nematoda</taxon>
        <taxon>Chromadorea</taxon>
        <taxon>Rhabditida</taxon>
        <taxon>Rhabditina</taxon>
        <taxon>Rhabditomorpha</taxon>
        <taxon>Rhabditoidea</taxon>
        <taxon>Rhabditidae</taxon>
        <taxon>Mesorhabditinae</taxon>
        <taxon>Mesorhabditis</taxon>
    </lineage>
</organism>
<keyword evidence="6" id="KW-1185">Reference proteome</keyword>
<feature type="domain" description="Fibronectin type-III" evidence="4">
    <location>
        <begin position="98"/>
        <end position="188"/>
    </location>
</feature>
<proteinExistence type="predicted"/>
<dbReference type="Proteomes" id="UP001177023">
    <property type="component" value="Unassembled WGS sequence"/>
</dbReference>
<dbReference type="EMBL" id="CATQJA010000169">
    <property type="protein sequence ID" value="CAJ0557979.1"/>
    <property type="molecule type" value="Genomic_DNA"/>
</dbReference>
<dbReference type="InterPro" id="IPR003961">
    <property type="entry name" value="FN3_dom"/>
</dbReference>
<feature type="compositionally biased region" description="Polar residues" evidence="2">
    <location>
        <begin position="289"/>
        <end position="304"/>
    </location>
</feature>
<reference evidence="5" key="1">
    <citation type="submission" date="2023-06" db="EMBL/GenBank/DDBJ databases">
        <authorList>
            <person name="Delattre M."/>
        </authorList>
    </citation>
    <scope>NUCLEOTIDE SEQUENCE</scope>
    <source>
        <strain evidence="5">AF72</strain>
    </source>
</reference>
<evidence type="ECO:0000256" key="1">
    <source>
        <dbReference type="ARBA" id="ARBA00022737"/>
    </source>
</evidence>
<evidence type="ECO:0000313" key="5">
    <source>
        <dbReference type="EMBL" id="CAJ0557979.1"/>
    </source>
</evidence>
<feature type="signal peptide" evidence="3">
    <location>
        <begin position="1"/>
        <end position="20"/>
    </location>
</feature>
<dbReference type="InterPro" id="IPR036116">
    <property type="entry name" value="FN3_sf"/>
</dbReference>
<keyword evidence="3" id="KW-0732">Signal</keyword>
<dbReference type="SMART" id="SM00060">
    <property type="entry name" value="FN3"/>
    <property type="match status" value="4"/>
</dbReference>
<dbReference type="PROSITE" id="PS50853">
    <property type="entry name" value="FN3"/>
    <property type="match status" value="2"/>
</dbReference>
<dbReference type="Pfam" id="PF00041">
    <property type="entry name" value="fn3"/>
    <property type="match status" value="1"/>
</dbReference>
<dbReference type="Gene3D" id="2.60.40.10">
    <property type="entry name" value="Immunoglobulins"/>
    <property type="match status" value="2"/>
</dbReference>
<evidence type="ECO:0000256" key="2">
    <source>
        <dbReference type="SAM" id="MobiDB-lite"/>
    </source>
</evidence>
<feature type="compositionally biased region" description="Basic and acidic residues" evidence="2">
    <location>
        <begin position="1046"/>
        <end position="1062"/>
    </location>
</feature>
<dbReference type="InterPro" id="IPR050991">
    <property type="entry name" value="ECM_Regulatory_Proteins"/>
</dbReference>
<dbReference type="SUPFAM" id="SSF49265">
    <property type="entry name" value="Fibronectin type III"/>
    <property type="match status" value="3"/>
</dbReference>
<protein>
    <recommendedName>
        <fullName evidence="4">Fibronectin type-III domain-containing protein</fullName>
    </recommendedName>
</protein>
<dbReference type="InterPro" id="IPR013783">
    <property type="entry name" value="Ig-like_fold"/>
</dbReference>
<accession>A0AA36FPG8</accession>
<feature type="region of interest" description="Disordered" evidence="2">
    <location>
        <begin position="289"/>
        <end position="387"/>
    </location>
</feature>
<evidence type="ECO:0000259" key="4">
    <source>
        <dbReference type="PROSITE" id="PS50853"/>
    </source>
</evidence>
<feature type="domain" description="Fibronectin type-III" evidence="4">
    <location>
        <begin position="647"/>
        <end position="743"/>
    </location>
</feature>
<comment type="caution">
    <text evidence="5">The sequence shown here is derived from an EMBL/GenBank/DDBJ whole genome shotgun (WGS) entry which is preliminary data.</text>
</comment>
<feature type="compositionally biased region" description="Low complexity" evidence="2">
    <location>
        <begin position="343"/>
        <end position="357"/>
    </location>
</feature>
<dbReference type="CDD" id="cd00063">
    <property type="entry name" value="FN3"/>
    <property type="match status" value="2"/>
</dbReference>
<sequence>MALLSVLTIIFAAFIGQTDASSIFLDWSSEMPNGGVRAFVLDYSPPVGIPPAGTHLSRSTQQLLLNQTMPATDYSIFLTALMTDGSRKNVSEKHLPSSPNPPILDSIETTPTDATISYFPPEGSEISYYIEYFPVDREEYANFVETKSALVKLRGLDPSTNFRLRVLSVFRGVPSTESIDTTFSTKDLGSGEDMSLFTIKTLPPDLDLGSVTLPTMTNGSKEKEYEYASKEDYQGAGGAANNLVEEQKNQTDVTPDGDQYYYQPEGVTPVDEVTEAPPVPRIVITVTDKVSTSHTPSESTTILPTTAEEELEVDDESDRDVDVPDGELENGSSTEPMIFHPHTTTTTMFTTTPQSTTKKSDMKVTRRSSTTTTTTSTTTTTTTTPSTTAPIISREEINPSNGPKTTEAIETEVVDYGSEDSFVLIKMFTDHKLEAKVFCMLSGALSKTWWAHRIIDLSKPQAIHGLRVVNVETDDFYVAKIELEWDWPVFHDFKHNDIVVLYGVGKAPPKKLEVTEKGKVVLDKLEPTEEYIITVRNISRELGINSQDAIIKQQTRPIISSTLYPGQISSTSININFGESDPEQGKFEHYELDFTGNNKNITRKIAMDKDRSFTFTKLIPGKTYKFSLFTVYKSMRSRPVVAEITTYPLKVEKLRPIVGRDYASLHWDIENFADNDVRFRLSYIATSNDGARKERTVQLKNTNHYRFDELDLETYYTFTITVIMGIGEAEAESESEMVTVAFGKDVRSKPALKRHGTRELALIFENDHNMWHELNGPFNNFAVIVAEDIELGGDDYELRSWFEVHNDDKWPSYRASRSDYQPFSKRGVKEAMFIIGEDDCEQQRLDEPYCNGMLRANTKYLAKVRGYTDEGVAMETDWVAIHGHTNGQGDGDEDEEEEEDPGLPCHMYLNGCPRKGDKGKSELCMFTMATDLGCVLTSFLYVAIKEAANKEPGYSGSQSLEMLRNSVLVSAESCLLLVTNLCLVVTLYTEIKAAEKNKCYVTNNIGVSLHKYDIECGGPQKQCEAKRGLLGKLVAYGNNSLSSGNAKKETAEPAKDNSESCRKSAGPDSSCKTAQSVSAPLAEFSTRQRLPRLRRRPLSSLPPTLAGRNTLCHRP</sequence>
<feature type="compositionally biased region" description="Low complexity" evidence="2">
    <location>
        <begin position="367"/>
        <end position="387"/>
    </location>
</feature>
<dbReference type="AlphaFoldDB" id="A0AA36FPG8"/>
<feature type="non-terminal residue" evidence="5">
    <location>
        <position position="1115"/>
    </location>
</feature>
<dbReference type="PANTHER" id="PTHR46708">
    <property type="entry name" value="TENASCIN"/>
    <property type="match status" value="1"/>
</dbReference>